<evidence type="ECO:0008006" key="3">
    <source>
        <dbReference type="Google" id="ProtNLM"/>
    </source>
</evidence>
<gene>
    <name evidence="1" type="ORF">Tco_0978343</name>
</gene>
<evidence type="ECO:0000313" key="1">
    <source>
        <dbReference type="EMBL" id="GJT52186.1"/>
    </source>
</evidence>
<keyword evidence="2" id="KW-1185">Reference proteome</keyword>
<sequence>MVATFEEHEQQENQYNLNEFSEEKDDAKPLIFIDTVGNNGGNDSRTLGSETPAKEVVDNGIESEVVVGLPEEFQEGDMVDALSIVEQKSLGNWKELDNESEDRKVERDAKREGEPTILATFGSDRASTRLKWCPIPIQPRTWSYQLVLSLRALIERAFDPEGNDPDAEYALYRPLQRGTVAEYHNEFGMLISRVTGKSDSLLASIYIFGLKPTLQRALLWSNTTTLGEAFSLARVAEARFANQGPTTTCATPNLKPPTSPILTIGGSQNKACDSPTTPEVAPEIPSEALRETTTTADTVAKIKETGEFYTLELEEYVTKPKKGKSDDDGFKWGVQEVSIFEELKQQISTTSILSLPDFNEVFVGPRMSLAATYQKEVVTEWPEEFQEGPSLEKSMAICDSRVVFLKTAMQRRLWDPRIKSAFQDDTLRARWFLRSEECYALSLG</sequence>
<organism evidence="1 2">
    <name type="scientific">Tanacetum coccineum</name>
    <dbReference type="NCBI Taxonomy" id="301880"/>
    <lineage>
        <taxon>Eukaryota</taxon>
        <taxon>Viridiplantae</taxon>
        <taxon>Streptophyta</taxon>
        <taxon>Embryophyta</taxon>
        <taxon>Tracheophyta</taxon>
        <taxon>Spermatophyta</taxon>
        <taxon>Magnoliopsida</taxon>
        <taxon>eudicotyledons</taxon>
        <taxon>Gunneridae</taxon>
        <taxon>Pentapetalae</taxon>
        <taxon>asterids</taxon>
        <taxon>campanulids</taxon>
        <taxon>Asterales</taxon>
        <taxon>Asteraceae</taxon>
        <taxon>Asteroideae</taxon>
        <taxon>Anthemideae</taxon>
        <taxon>Anthemidinae</taxon>
        <taxon>Tanacetum</taxon>
    </lineage>
</organism>
<reference evidence="1" key="1">
    <citation type="journal article" date="2022" name="Int. J. Mol. Sci.">
        <title>Draft Genome of Tanacetum Coccineum: Genomic Comparison of Closely Related Tanacetum-Family Plants.</title>
        <authorList>
            <person name="Yamashiro T."/>
            <person name="Shiraishi A."/>
            <person name="Nakayama K."/>
            <person name="Satake H."/>
        </authorList>
    </citation>
    <scope>NUCLEOTIDE SEQUENCE</scope>
</reference>
<dbReference type="Proteomes" id="UP001151760">
    <property type="component" value="Unassembled WGS sequence"/>
</dbReference>
<protein>
    <recommendedName>
        <fullName evidence="3">Retrotransposon gag domain-containing protein</fullName>
    </recommendedName>
</protein>
<name>A0ABQ5EMN8_9ASTR</name>
<reference evidence="1" key="2">
    <citation type="submission" date="2022-01" db="EMBL/GenBank/DDBJ databases">
        <authorList>
            <person name="Yamashiro T."/>
            <person name="Shiraishi A."/>
            <person name="Satake H."/>
            <person name="Nakayama K."/>
        </authorList>
    </citation>
    <scope>NUCLEOTIDE SEQUENCE</scope>
</reference>
<comment type="caution">
    <text evidence="1">The sequence shown here is derived from an EMBL/GenBank/DDBJ whole genome shotgun (WGS) entry which is preliminary data.</text>
</comment>
<evidence type="ECO:0000313" key="2">
    <source>
        <dbReference type="Proteomes" id="UP001151760"/>
    </source>
</evidence>
<dbReference type="EMBL" id="BQNB010016472">
    <property type="protein sequence ID" value="GJT52186.1"/>
    <property type="molecule type" value="Genomic_DNA"/>
</dbReference>
<accession>A0ABQ5EMN8</accession>
<proteinExistence type="predicted"/>